<dbReference type="Proteomes" id="UP001501470">
    <property type="component" value="Unassembled WGS sequence"/>
</dbReference>
<protein>
    <submittedName>
        <fullName evidence="2">Uncharacterized protein</fullName>
    </submittedName>
</protein>
<keyword evidence="3" id="KW-1185">Reference proteome</keyword>
<feature type="compositionally biased region" description="Gly residues" evidence="1">
    <location>
        <begin position="29"/>
        <end position="39"/>
    </location>
</feature>
<accession>A0ABP4N0K0</accession>
<feature type="compositionally biased region" description="Basic and acidic residues" evidence="1">
    <location>
        <begin position="13"/>
        <end position="28"/>
    </location>
</feature>
<dbReference type="EMBL" id="BAAAQD010000023">
    <property type="protein sequence ID" value="GAA1553615.1"/>
    <property type="molecule type" value="Genomic_DNA"/>
</dbReference>
<comment type="caution">
    <text evidence="2">The sequence shown here is derived from an EMBL/GenBank/DDBJ whole genome shotgun (WGS) entry which is preliminary data.</text>
</comment>
<gene>
    <name evidence="2" type="ORF">GCM10009827_087930</name>
</gene>
<evidence type="ECO:0000313" key="3">
    <source>
        <dbReference type="Proteomes" id="UP001501470"/>
    </source>
</evidence>
<name>A0ABP4N0K0_9ACTN</name>
<feature type="region of interest" description="Disordered" evidence="1">
    <location>
        <begin position="1"/>
        <end position="44"/>
    </location>
</feature>
<evidence type="ECO:0000256" key="1">
    <source>
        <dbReference type="SAM" id="MobiDB-lite"/>
    </source>
</evidence>
<evidence type="ECO:0000313" key="2">
    <source>
        <dbReference type="EMBL" id="GAA1553615.1"/>
    </source>
</evidence>
<proteinExistence type="predicted"/>
<reference evidence="3" key="1">
    <citation type="journal article" date="2019" name="Int. J. Syst. Evol. Microbiol.">
        <title>The Global Catalogue of Microorganisms (GCM) 10K type strain sequencing project: providing services to taxonomists for standard genome sequencing and annotation.</title>
        <authorList>
            <consortium name="The Broad Institute Genomics Platform"/>
            <consortium name="The Broad Institute Genome Sequencing Center for Infectious Disease"/>
            <person name="Wu L."/>
            <person name="Ma J."/>
        </authorList>
    </citation>
    <scope>NUCLEOTIDE SEQUENCE [LARGE SCALE GENOMIC DNA]</scope>
    <source>
        <strain evidence="3">JCM 15933</strain>
    </source>
</reference>
<organism evidence="2 3">
    <name type="scientific">Dactylosporangium maewongense</name>
    <dbReference type="NCBI Taxonomy" id="634393"/>
    <lineage>
        <taxon>Bacteria</taxon>
        <taxon>Bacillati</taxon>
        <taxon>Actinomycetota</taxon>
        <taxon>Actinomycetes</taxon>
        <taxon>Micromonosporales</taxon>
        <taxon>Micromonosporaceae</taxon>
        <taxon>Dactylosporangium</taxon>
    </lineage>
</organism>
<sequence length="113" mass="12152">MRFAGDLGVGAAGRDESRDVAFPSREHVGGGPVGRGGRLGDQVPQQPYRHLGLIRVSPAIAARIASIISVGPHRRRRTAERGNADQFVGTGQGRLRRRMKLSPKSVSVERTST</sequence>